<proteinExistence type="predicted"/>
<dbReference type="SUPFAM" id="SSF56672">
    <property type="entry name" value="DNA/RNA polymerases"/>
    <property type="match status" value="1"/>
</dbReference>
<dbReference type="HOGENOM" id="CLU_142394_1_0_1"/>
<accession>A0A0C9VZU6</accession>
<evidence type="ECO:0000313" key="1">
    <source>
        <dbReference type="EMBL" id="KIJ59023.1"/>
    </source>
</evidence>
<name>A0A0C9VZU6_9AGAM</name>
<gene>
    <name evidence="1" type="ORF">HYDPIDRAFT_67450</name>
</gene>
<feature type="non-terminal residue" evidence="1">
    <location>
        <position position="1"/>
    </location>
</feature>
<sequence length="82" mass="9218">PGIQRFIWEHAQDVHQIIHRIKEVGATFSALKIQLCLPEVLIVTLKCTPEGRLPDTTKTDKILNWPDLTTPKDARAFIGLCG</sequence>
<dbReference type="OrthoDB" id="3193212at2759"/>
<protein>
    <submittedName>
        <fullName evidence="1">Uncharacterized protein</fullName>
    </submittedName>
</protein>
<evidence type="ECO:0000313" key="2">
    <source>
        <dbReference type="Proteomes" id="UP000053820"/>
    </source>
</evidence>
<dbReference type="Proteomes" id="UP000053820">
    <property type="component" value="Unassembled WGS sequence"/>
</dbReference>
<dbReference type="AlphaFoldDB" id="A0A0C9VZU6"/>
<feature type="non-terminal residue" evidence="1">
    <location>
        <position position="82"/>
    </location>
</feature>
<dbReference type="EMBL" id="KN839900">
    <property type="protein sequence ID" value="KIJ59023.1"/>
    <property type="molecule type" value="Genomic_DNA"/>
</dbReference>
<keyword evidence="2" id="KW-1185">Reference proteome</keyword>
<dbReference type="InterPro" id="IPR043502">
    <property type="entry name" value="DNA/RNA_pol_sf"/>
</dbReference>
<organism evidence="1 2">
    <name type="scientific">Hydnomerulius pinastri MD-312</name>
    <dbReference type="NCBI Taxonomy" id="994086"/>
    <lineage>
        <taxon>Eukaryota</taxon>
        <taxon>Fungi</taxon>
        <taxon>Dikarya</taxon>
        <taxon>Basidiomycota</taxon>
        <taxon>Agaricomycotina</taxon>
        <taxon>Agaricomycetes</taxon>
        <taxon>Agaricomycetidae</taxon>
        <taxon>Boletales</taxon>
        <taxon>Boletales incertae sedis</taxon>
        <taxon>Leucogyrophana</taxon>
    </lineage>
</organism>
<reference evidence="1 2" key="1">
    <citation type="submission" date="2014-04" db="EMBL/GenBank/DDBJ databases">
        <title>Evolutionary Origins and Diversification of the Mycorrhizal Mutualists.</title>
        <authorList>
            <consortium name="DOE Joint Genome Institute"/>
            <consortium name="Mycorrhizal Genomics Consortium"/>
            <person name="Kohler A."/>
            <person name="Kuo A."/>
            <person name="Nagy L.G."/>
            <person name="Floudas D."/>
            <person name="Copeland A."/>
            <person name="Barry K.W."/>
            <person name="Cichocki N."/>
            <person name="Veneault-Fourrey C."/>
            <person name="LaButti K."/>
            <person name="Lindquist E.A."/>
            <person name="Lipzen A."/>
            <person name="Lundell T."/>
            <person name="Morin E."/>
            <person name="Murat C."/>
            <person name="Riley R."/>
            <person name="Ohm R."/>
            <person name="Sun H."/>
            <person name="Tunlid A."/>
            <person name="Henrissat B."/>
            <person name="Grigoriev I.V."/>
            <person name="Hibbett D.S."/>
            <person name="Martin F."/>
        </authorList>
    </citation>
    <scope>NUCLEOTIDE SEQUENCE [LARGE SCALE GENOMIC DNA]</scope>
    <source>
        <strain evidence="1 2">MD-312</strain>
    </source>
</reference>